<proteinExistence type="predicted"/>
<organism evidence="1 2">
    <name type="scientific">Xenorhabdus innexi</name>
    <dbReference type="NCBI Taxonomy" id="290109"/>
    <lineage>
        <taxon>Bacteria</taxon>
        <taxon>Pseudomonadati</taxon>
        <taxon>Pseudomonadota</taxon>
        <taxon>Gammaproteobacteria</taxon>
        <taxon>Enterobacterales</taxon>
        <taxon>Morganellaceae</taxon>
        <taxon>Xenorhabdus</taxon>
    </lineage>
</organism>
<dbReference type="EMBL" id="NIBU01000002">
    <property type="protein sequence ID" value="PHM38547.1"/>
    <property type="molecule type" value="Genomic_DNA"/>
</dbReference>
<protein>
    <recommendedName>
        <fullName evidence="3">Glycosyltransferase</fullName>
    </recommendedName>
</protein>
<sequence length="355" mass="41257">MRIYIFSEVCYDDNKHINQYLFDFLSKKNIDCYFVERVTMNIPTGGYLTRIKNKLKNIIYTKKDKNITYCNTNTKIIKTFIFPPLFIFGFINRIILKKNNLILNKDDVIITFVPHKHILNISGKRSKSVYYCVHDTTQQKYPNKNKIISFEKNILAKKSLVFCDNKTVTEKLGLNTIDYINNNDIYKKGCNAYLMPPPVPDEFFIKNNKKNIISYDFVYYGSFHKDIDLDVIISILDNQKVLIISNNCPSELYRYNNITIKSSIYSMKELANTIHSAQCILLPYKNSKFMETITPAKILQVKAFSMPVVCTNHYLADKYLLSNNINNPTIPTPISPIFSVTNICTFILNKIDILP</sequence>
<reference evidence="1 2" key="1">
    <citation type="journal article" date="2017" name="Nat. Microbiol.">
        <title>Natural product diversity associated with the nematode symbionts Photorhabdus and Xenorhabdus.</title>
        <authorList>
            <person name="Tobias N.J."/>
            <person name="Wolff H."/>
            <person name="Djahanschiri B."/>
            <person name="Grundmann F."/>
            <person name="Kronenwerth M."/>
            <person name="Shi Y.M."/>
            <person name="Simonyi S."/>
            <person name="Grun P."/>
            <person name="Shapiro-Ilan D."/>
            <person name="Pidot S.J."/>
            <person name="Stinear T.P."/>
            <person name="Ebersberger I."/>
            <person name="Bode H.B."/>
        </authorList>
    </citation>
    <scope>NUCLEOTIDE SEQUENCE [LARGE SCALE GENOMIC DNA]</scope>
    <source>
        <strain evidence="1 2">DSM 16336</strain>
    </source>
</reference>
<keyword evidence="2" id="KW-1185">Reference proteome</keyword>
<accession>A0ABX4LDN9</accession>
<dbReference type="Gene3D" id="3.40.50.2000">
    <property type="entry name" value="Glycogen Phosphorylase B"/>
    <property type="match status" value="1"/>
</dbReference>
<dbReference type="Proteomes" id="UP000224871">
    <property type="component" value="Unassembled WGS sequence"/>
</dbReference>
<gene>
    <name evidence="1" type="ORF">Xinn_00244</name>
</gene>
<evidence type="ECO:0000313" key="1">
    <source>
        <dbReference type="EMBL" id="PHM38547.1"/>
    </source>
</evidence>
<evidence type="ECO:0008006" key="3">
    <source>
        <dbReference type="Google" id="ProtNLM"/>
    </source>
</evidence>
<name>A0ABX4LDN9_9GAMM</name>
<comment type="caution">
    <text evidence="1">The sequence shown here is derived from an EMBL/GenBank/DDBJ whole genome shotgun (WGS) entry which is preliminary data.</text>
</comment>
<evidence type="ECO:0000313" key="2">
    <source>
        <dbReference type="Proteomes" id="UP000224871"/>
    </source>
</evidence>